<sequence length="253" mass="28254">MQAFYNSIDQQCERLGGACRAILVGANDTSYSVWRTAAESQGVFLQTVSEPSEADSLLRSDSVTFIISPIRWFTDAASMNWACRWLHQLPIVVIGGNAIEASLWRQLAWDAVAPEELSRAAETVVEMARDEAFRRARQRRVEALYYERIAAFSPEEAQVFTAVCSGRLNKQIASDLKVSVRTIEQRRRRVFEKMGVDSAVPLSALAATVQTLAEQNRVCQRVAIQLAPASIPEPKTFPRITSPDVSKRPVYSM</sequence>
<gene>
    <name evidence="5" type="ORF">Pla108_14770</name>
</gene>
<dbReference type="SMART" id="SM00421">
    <property type="entry name" value="HTH_LUXR"/>
    <property type="match status" value="1"/>
</dbReference>
<evidence type="ECO:0000256" key="3">
    <source>
        <dbReference type="ARBA" id="ARBA00023163"/>
    </source>
</evidence>
<dbReference type="Pfam" id="PF00196">
    <property type="entry name" value="GerE"/>
    <property type="match status" value="1"/>
</dbReference>
<dbReference type="PRINTS" id="PR00038">
    <property type="entry name" value="HTHLUXR"/>
</dbReference>
<organism evidence="5 6">
    <name type="scientific">Botrimarina colliarenosi</name>
    <dbReference type="NCBI Taxonomy" id="2528001"/>
    <lineage>
        <taxon>Bacteria</taxon>
        <taxon>Pseudomonadati</taxon>
        <taxon>Planctomycetota</taxon>
        <taxon>Planctomycetia</taxon>
        <taxon>Pirellulales</taxon>
        <taxon>Lacipirellulaceae</taxon>
        <taxon>Botrimarina</taxon>
    </lineage>
</organism>
<dbReference type="EMBL" id="SJPR01000001">
    <property type="protein sequence ID" value="TWU00525.1"/>
    <property type="molecule type" value="Genomic_DNA"/>
</dbReference>
<dbReference type="InterPro" id="IPR000792">
    <property type="entry name" value="Tscrpt_reg_LuxR_C"/>
</dbReference>
<evidence type="ECO:0000313" key="5">
    <source>
        <dbReference type="EMBL" id="TWU00525.1"/>
    </source>
</evidence>
<accession>A0A5C6AKF1</accession>
<keyword evidence="1" id="KW-0805">Transcription regulation</keyword>
<evidence type="ECO:0000256" key="2">
    <source>
        <dbReference type="ARBA" id="ARBA00023125"/>
    </source>
</evidence>
<dbReference type="RefSeq" id="WP_146444187.1">
    <property type="nucleotide sequence ID" value="NZ_SJPR01000001.1"/>
</dbReference>
<dbReference type="SUPFAM" id="SSF46894">
    <property type="entry name" value="C-terminal effector domain of the bipartite response regulators"/>
    <property type="match status" value="1"/>
</dbReference>
<dbReference type="InterPro" id="IPR036388">
    <property type="entry name" value="WH-like_DNA-bd_sf"/>
</dbReference>
<dbReference type="PROSITE" id="PS00622">
    <property type="entry name" value="HTH_LUXR_1"/>
    <property type="match status" value="1"/>
</dbReference>
<protein>
    <submittedName>
        <fullName evidence="5">Response regulator FixJ</fullName>
    </submittedName>
</protein>
<reference evidence="5 6" key="1">
    <citation type="submission" date="2019-02" db="EMBL/GenBank/DDBJ databases">
        <title>Deep-cultivation of Planctomycetes and their phenomic and genomic characterization uncovers novel biology.</title>
        <authorList>
            <person name="Wiegand S."/>
            <person name="Jogler M."/>
            <person name="Boedeker C."/>
            <person name="Pinto D."/>
            <person name="Vollmers J."/>
            <person name="Rivas-Marin E."/>
            <person name="Kohn T."/>
            <person name="Peeters S.H."/>
            <person name="Heuer A."/>
            <person name="Rast P."/>
            <person name="Oberbeckmann S."/>
            <person name="Bunk B."/>
            <person name="Jeske O."/>
            <person name="Meyerdierks A."/>
            <person name="Storesund J.E."/>
            <person name="Kallscheuer N."/>
            <person name="Luecker S."/>
            <person name="Lage O.M."/>
            <person name="Pohl T."/>
            <person name="Merkel B.J."/>
            <person name="Hornburger P."/>
            <person name="Mueller R.-W."/>
            <person name="Bruemmer F."/>
            <person name="Labrenz M."/>
            <person name="Spormann A.M."/>
            <person name="Op Den Camp H."/>
            <person name="Overmann J."/>
            <person name="Amann R."/>
            <person name="Jetten M.S.M."/>
            <person name="Mascher T."/>
            <person name="Medema M.H."/>
            <person name="Devos D.P."/>
            <person name="Kaster A.-K."/>
            <person name="Ovreas L."/>
            <person name="Rohde M."/>
            <person name="Galperin M.Y."/>
            <person name="Jogler C."/>
        </authorList>
    </citation>
    <scope>NUCLEOTIDE SEQUENCE [LARGE SCALE GENOMIC DNA]</scope>
    <source>
        <strain evidence="5 6">Pla108</strain>
    </source>
</reference>
<keyword evidence="3" id="KW-0804">Transcription</keyword>
<keyword evidence="2" id="KW-0238">DNA-binding</keyword>
<dbReference type="PANTHER" id="PTHR44688">
    <property type="entry name" value="DNA-BINDING TRANSCRIPTIONAL ACTIVATOR DEVR_DOSR"/>
    <property type="match status" value="1"/>
</dbReference>
<dbReference type="GO" id="GO:0003677">
    <property type="term" value="F:DNA binding"/>
    <property type="evidence" value="ECO:0007669"/>
    <property type="project" value="UniProtKB-KW"/>
</dbReference>
<name>A0A5C6AKF1_9BACT</name>
<dbReference type="OrthoDB" id="292806at2"/>
<keyword evidence="6" id="KW-1185">Reference proteome</keyword>
<feature type="domain" description="HTH luxR-type" evidence="4">
    <location>
        <begin position="145"/>
        <end position="210"/>
    </location>
</feature>
<dbReference type="Gene3D" id="1.10.10.10">
    <property type="entry name" value="Winged helix-like DNA-binding domain superfamily/Winged helix DNA-binding domain"/>
    <property type="match status" value="1"/>
</dbReference>
<evidence type="ECO:0000256" key="1">
    <source>
        <dbReference type="ARBA" id="ARBA00023015"/>
    </source>
</evidence>
<dbReference type="PROSITE" id="PS50043">
    <property type="entry name" value="HTH_LUXR_2"/>
    <property type="match status" value="1"/>
</dbReference>
<dbReference type="PANTHER" id="PTHR44688:SF16">
    <property type="entry name" value="DNA-BINDING TRANSCRIPTIONAL ACTIVATOR DEVR_DOSR"/>
    <property type="match status" value="1"/>
</dbReference>
<dbReference type="AlphaFoldDB" id="A0A5C6AKF1"/>
<evidence type="ECO:0000259" key="4">
    <source>
        <dbReference type="PROSITE" id="PS50043"/>
    </source>
</evidence>
<dbReference type="InterPro" id="IPR016032">
    <property type="entry name" value="Sig_transdc_resp-reg_C-effctor"/>
</dbReference>
<comment type="caution">
    <text evidence="5">The sequence shown here is derived from an EMBL/GenBank/DDBJ whole genome shotgun (WGS) entry which is preliminary data.</text>
</comment>
<proteinExistence type="predicted"/>
<evidence type="ECO:0000313" key="6">
    <source>
        <dbReference type="Proteomes" id="UP000317421"/>
    </source>
</evidence>
<dbReference type="Proteomes" id="UP000317421">
    <property type="component" value="Unassembled WGS sequence"/>
</dbReference>
<dbReference type="GO" id="GO:0006355">
    <property type="term" value="P:regulation of DNA-templated transcription"/>
    <property type="evidence" value="ECO:0007669"/>
    <property type="project" value="InterPro"/>
</dbReference>